<dbReference type="EMBL" id="RSMR01000007">
    <property type="protein sequence ID" value="MIK91847.1"/>
    <property type="molecule type" value="Genomic_DNA"/>
</dbReference>
<evidence type="ECO:0000313" key="3">
    <source>
        <dbReference type="EMBL" id="AXD71273.1"/>
    </source>
</evidence>
<accession>A0A1S0ZT13</accession>
<proteinExistence type="predicted"/>
<feature type="domain" description="Fimbrial-type adhesion" evidence="2">
    <location>
        <begin position="32"/>
        <end position="175"/>
    </location>
</feature>
<evidence type="ECO:0000313" key="13">
    <source>
        <dbReference type="Proteomes" id="UP000320106"/>
    </source>
</evidence>
<dbReference type="InterPro" id="IPR000259">
    <property type="entry name" value="Adhesion_dom_fimbrial"/>
</dbReference>
<dbReference type="InterPro" id="IPR036937">
    <property type="entry name" value="Adhesion_dom_fimbrial_sf"/>
</dbReference>
<dbReference type="EMBL" id="CP030219">
    <property type="protein sequence ID" value="AXD71273.1"/>
    <property type="molecule type" value="Genomic_DNA"/>
</dbReference>
<organism evidence="10">
    <name type="scientific">Salmonella enterica</name>
    <name type="common">Salmonella choleraesuis</name>
    <dbReference type="NCBI Taxonomy" id="28901"/>
    <lineage>
        <taxon>Bacteria</taxon>
        <taxon>Pseudomonadati</taxon>
        <taxon>Pseudomonadota</taxon>
        <taxon>Gammaproteobacteria</taxon>
        <taxon>Enterobacterales</taxon>
        <taxon>Enterobacteriaceae</taxon>
        <taxon>Salmonella</taxon>
    </lineage>
</organism>
<evidence type="ECO:0000313" key="12">
    <source>
        <dbReference type="Proteomes" id="UP000251994"/>
    </source>
</evidence>
<evidence type="ECO:0000313" key="4">
    <source>
        <dbReference type="EMBL" id="EAA8667488.1"/>
    </source>
</evidence>
<evidence type="ECO:0000313" key="6">
    <source>
        <dbReference type="EMBL" id="MIK91847.1"/>
    </source>
</evidence>
<protein>
    <submittedName>
        <fullName evidence="10">Fimbrial chaperone protein</fullName>
    </submittedName>
    <submittedName>
        <fullName evidence="4">Fimbrial protein YehD</fullName>
    </submittedName>
</protein>
<dbReference type="EMBL" id="VFRH01000010">
    <property type="protein sequence ID" value="TPQ11534.1"/>
    <property type="molecule type" value="Genomic_DNA"/>
</dbReference>
<evidence type="ECO:0000313" key="10">
    <source>
        <dbReference type="EMBL" id="OHJ52210.1"/>
    </source>
</evidence>
<evidence type="ECO:0000313" key="9">
    <source>
        <dbReference type="EMBL" id="MMS77571.1"/>
    </source>
</evidence>
<feature type="signal peptide" evidence="1">
    <location>
        <begin position="1"/>
        <end position="22"/>
    </location>
</feature>
<dbReference type="NCBIfam" id="NF011766">
    <property type="entry name" value="PRK15220.1"/>
    <property type="match status" value="1"/>
</dbReference>
<dbReference type="Proteomes" id="UP000885392">
    <property type="component" value="Unassembled WGS sequence"/>
</dbReference>
<dbReference type="EMBL" id="RWAH01000011">
    <property type="protein sequence ID" value="MMS77571.1"/>
    <property type="molecule type" value="Genomic_DNA"/>
</dbReference>
<feature type="chain" id="PRO_5035549616" evidence="1">
    <location>
        <begin position="23"/>
        <end position="178"/>
    </location>
</feature>
<evidence type="ECO:0000313" key="8">
    <source>
        <dbReference type="EMBL" id="MLW00744.1"/>
    </source>
</evidence>
<dbReference type="GO" id="GO:0043709">
    <property type="term" value="P:cell adhesion involved in single-species biofilm formation"/>
    <property type="evidence" value="ECO:0007669"/>
    <property type="project" value="TreeGrafter"/>
</dbReference>
<dbReference type="Proteomes" id="UP000839530">
    <property type="component" value="Unassembled WGS sequence"/>
</dbReference>
<dbReference type="Proteomes" id="UP000885283">
    <property type="component" value="Unassembled WGS sequence"/>
</dbReference>
<dbReference type="Proteomes" id="UP000866740">
    <property type="component" value="Unassembled WGS sequence"/>
</dbReference>
<reference evidence="8" key="4">
    <citation type="submission" date="2018-10" db="EMBL/GenBank/DDBJ databases">
        <authorList>
            <consortium name="PulseNet: The National Subtyping Network for Foodborne Disease Surveillance"/>
            <person name="Tarr C.L."/>
            <person name="Trees E."/>
            <person name="Katz L.S."/>
            <person name="Carleton-Romer H.A."/>
            <person name="Stroika S."/>
            <person name="Kucerova Z."/>
            <person name="Roache K.F."/>
            <person name="Sabol A.L."/>
            <person name="Besser J."/>
            <person name="Gerner-Smidt P."/>
        </authorList>
    </citation>
    <scope>NUCLEOTIDE SEQUENCE [LARGE SCALE GENOMIC DNA]</scope>
    <source>
        <strain evidence="8">PNUSAS038541</strain>
        <strain evidence="9">PNUSAS052121</strain>
        <strain evidence="5">PNUSAS058450</strain>
    </source>
</reference>
<keyword evidence="1" id="KW-0732">Signal</keyword>
<dbReference type="Pfam" id="PF00419">
    <property type="entry name" value="Fimbrial"/>
    <property type="match status" value="1"/>
</dbReference>
<evidence type="ECO:0000313" key="7">
    <source>
        <dbReference type="EMBL" id="MIV45508.1"/>
    </source>
</evidence>
<dbReference type="PANTHER" id="PTHR33420">
    <property type="entry name" value="FIMBRIAL SUBUNIT ELFA-RELATED"/>
    <property type="match status" value="1"/>
</dbReference>
<reference evidence="10" key="1">
    <citation type="submission" date="2016-09" db="EMBL/GenBank/DDBJ databases">
        <title>Whole genome sequencing of Salmonella enterica.</title>
        <authorList>
            <person name="Bell R."/>
        </authorList>
    </citation>
    <scope>NUCLEOTIDE SEQUENCE [LARGE SCALE GENOMIC DNA]</scope>
    <source>
        <strain evidence="10">CFSAN044929</strain>
    </source>
</reference>
<dbReference type="Proteomes" id="UP000839526">
    <property type="component" value="Unassembled WGS sequence"/>
</dbReference>
<evidence type="ECO:0000313" key="5">
    <source>
        <dbReference type="EMBL" id="MGD28147.1"/>
    </source>
</evidence>
<sequence length="178" mass="18789">MKRLLIAASVLSAIFMSAGVFAADSDQGELIITGKVVGTTCKFTGETTATIGMNQIGVDRLNGLNAGDVYEGYSNKTTAPLTVECTGDKAPRITFSSSQFDSTRNFITRNTASANGAGFVVYYGEGFTQRVNPDDGIELTKTADNKYTLNFSARYAKQGTTVTAGDVASSLTMTVVTD</sequence>
<dbReference type="Proteomes" id="UP000320106">
    <property type="component" value="Unassembled WGS sequence"/>
</dbReference>
<dbReference type="EMBL" id="RNKS01000005">
    <property type="protein sequence ID" value="MGD28147.1"/>
    <property type="molecule type" value="Genomic_DNA"/>
</dbReference>
<dbReference type="PANTHER" id="PTHR33420:SF32">
    <property type="entry name" value="FIMBRIAL-LIKE PROTEIN"/>
    <property type="match status" value="1"/>
</dbReference>
<dbReference type="EMBL" id="RSUV01000015">
    <property type="protein sequence ID" value="MIV45508.1"/>
    <property type="molecule type" value="Genomic_DNA"/>
</dbReference>
<dbReference type="GO" id="GO:0009289">
    <property type="term" value="C:pilus"/>
    <property type="evidence" value="ECO:0007669"/>
    <property type="project" value="InterPro"/>
</dbReference>
<reference evidence="3 12" key="2">
    <citation type="submission" date="2018-06" db="EMBL/GenBank/DDBJ databases">
        <title>Completed Genome Sequences of 32 Strains from Various Serotypes of Salmonella enterica.</title>
        <authorList>
            <person name="Nash J.H.E."/>
            <person name="Robertson J."/>
            <person name="Bessonov K."/>
        </authorList>
    </citation>
    <scope>NUCLEOTIDE SEQUENCE [LARGE SCALE GENOMIC DNA]</scope>
    <source>
        <strain evidence="3 12">SA20021456</strain>
    </source>
</reference>
<dbReference type="Proteomes" id="UP000251994">
    <property type="component" value="Chromosome"/>
</dbReference>
<dbReference type="Proteomes" id="UP000839834">
    <property type="component" value="Unassembled WGS sequence"/>
</dbReference>
<dbReference type="AlphaFoldDB" id="A0A1S0ZT13"/>
<reference evidence="7" key="3">
    <citation type="submission" date="2018-07" db="EMBL/GenBank/DDBJ databases">
        <authorList>
            <consortium name="GenomeTrakr network: Whole genome sequencing for foodborne pathogen traceback"/>
        </authorList>
    </citation>
    <scope>NUCLEOTIDE SEQUENCE [LARGE SCALE GENOMIC DNA]</scope>
    <source>
        <strain evidence="7">CFSAN048114</strain>
        <strain evidence="6">FLUFL-1338</strain>
        <strain evidence="4">FLUFL-367</strain>
    </source>
</reference>
<dbReference type="SUPFAM" id="SSF49401">
    <property type="entry name" value="Bacterial adhesins"/>
    <property type="match status" value="1"/>
</dbReference>
<reference evidence="11 13" key="5">
    <citation type="submission" date="2019-06" db="EMBL/GenBank/DDBJ databases">
        <title>Comparative genome anaysis of Salmonella and Staphylococcus aureus isolated from China.</title>
        <authorList>
            <person name="Li L."/>
        </authorList>
    </citation>
    <scope>NUCLEOTIDE SEQUENCE [LARGE SCALE GENOMIC DNA]</scope>
    <source>
        <strain evidence="11 13">GSJ/2016-Sal.-012</strain>
    </source>
</reference>
<evidence type="ECO:0000313" key="11">
    <source>
        <dbReference type="EMBL" id="TPQ11534.1"/>
    </source>
</evidence>
<dbReference type="EMBL" id="RVIJ01000008">
    <property type="protein sequence ID" value="MLW00744.1"/>
    <property type="molecule type" value="Genomic_DNA"/>
</dbReference>
<dbReference type="RefSeq" id="WP_023248290.1">
    <property type="nucleotide sequence ID" value="NZ_CP030180.1"/>
</dbReference>
<evidence type="ECO:0000259" key="2">
    <source>
        <dbReference type="Pfam" id="PF00419"/>
    </source>
</evidence>
<dbReference type="Proteomes" id="UP000885336">
    <property type="component" value="Unassembled WGS sequence"/>
</dbReference>
<evidence type="ECO:0000256" key="1">
    <source>
        <dbReference type="SAM" id="SignalP"/>
    </source>
</evidence>
<gene>
    <name evidence="4" type="primary">yehD</name>
    <name evidence="7" type="ORF">A7E06_18780</name>
    <name evidence="10" type="ORF">A7S51_12335</name>
    <name evidence="3" type="ORF">CHC34_10020</name>
    <name evidence="9" type="ORF">D9O31_13645</name>
    <name evidence="8" type="ORF">EAK82_10795</name>
    <name evidence="5" type="ORF">EE393_03750</name>
    <name evidence="11" type="ORF">FJR63_13670</name>
    <name evidence="6" type="ORF">KO51_09790</name>
    <name evidence="4" type="ORF">NL99_21500</name>
</gene>
<dbReference type="InterPro" id="IPR050263">
    <property type="entry name" value="Bact_Fimbrial_Adh_Pro"/>
</dbReference>
<dbReference type="InterPro" id="IPR008966">
    <property type="entry name" value="Adhesion_dom_sf"/>
</dbReference>
<name>A0A1S0ZT13_SALER</name>
<dbReference type="EMBL" id="AAACVH010000044">
    <property type="protein sequence ID" value="EAA8667488.1"/>
    <property type="molecule type" value="Genomic_DNA"/>
</dbReference>
<dbReference type="EMBL" id="MLTE01000007">
    <property type="protein sequence ID" value="OHJ52210.1"/>
    <property type="molecule type" value="Genomic_DNA"/>
</dbReference>
<dbReference type="Gene3D" id="2.60.40.1090">
    <property type="entry name" value="Fimbrial-type adhesion domain"/>
    <property type="match status" value="1"/>
</dbReference>